<dbReference type="GO" id="GO:0016887">
    <property type="term" value="F:ATP hydrolysis activity"/>
    <property type="evidence" value="ECO:0007669"/>
    <property type="project" value="InterPro"/>
</dbReference>
<evidence type="ECO:0000256" key="8">
    <source>
        <dbReference type="ARBA" id="ARBA00023136"/>
    </source>
</evidence>
<dbReference type="Gene3D" id="3.40.50.300">
    <property type="entry name" value="P-loop containing nucleotide triphosphate hydrolases"/>
    <property type="match status" value="1"/>
</dbReference>
<dbReference type="PROSITE" id="PS50893">
    <property type="entry name" value="ABC_TRANSPORTER_2"/>
    <property type="match status" value="1"/>
</dbReference>
<protein>
    <submittedName>
        <fullName evidence="10">ATP-binding cassette domain-containing protein</fullName>
    </submittedName>
</protein>
<comment type="similarity">
    <text evidence="1">Belongs to the ABC transporter superfamily.</text>
</comment>
<evidence type="ECO:0000256" key="7">
    <source>
        <dbReference type="ARBA" id="ARBA00022970"/>
    </source>
</evidence>
<dbReference type="SUPFAM" id="SSF55021">
    <property type="entry name" value="ACT-like"/>
    <property type="match status" value="1"/>
</dbReference>
<keyword evidence="6" id="KW-1278">Translocase</keyword>
<reference evidence="10" key="2">
    <citation type="submission" date="2021-04" db="EMBL/GenBank/DDBJ databases">
        <authorList>
            <person name="Gilroy R."/>
        </authorList>
    </citation>
    <scope>NUCLEOTIDE SEQUENCE</scope>
    <source>
        <strain evidence="10">USAMLcec2-132</strain>
    </source>
</reference>
<dbReference type="InterPro" id="IPR027417">
    <property type="entry name" value="P-loop_NTPase"/>
</dbReference>
<dbReference type="InterPro" id="IPR050086">
    <property type="entry name" value="MetN_ABC_transporter-like"/>
</dbReference>
<feature type="domain" description="ABC transporter" evidence="9">
    <location>
        <begin position="15"/>
        <end position="254"/>
    </location>
</feature>
<evidence type="ECO:0000256" key="3">
    <source>
        <dbReference type="ARBA" id="ARBA00022475"/>
    </source>
</evidence>
<reference evidence="10" key="1">
    <citation type="journal article" date="2021" name="PeerJ">
        <title>Extensive microbial diversity within the chicken gut microbiome revealed by metagenomics and culture.</title>
        <authorList>
            <person name="Gilroy R."/>
            <person name="Ravi A."/>
            <person name="Getino M."/>
            <person name="Pursley I."/>
            <person name="Horton D.L."/>
            <person name="Alikhan N.F."/>
            <person name="Baker D."/>
            <person name="Gharbi K."/>
            <person name="Hall N."/>
            <person name="Watson M."/>
            <person name="Adriaenssens E.M."/>
            <person name="Foster-Nyarko E."/>
            <person name="Jarju S."/>
            <person name="Secka A."/>
            <person name="Antonio M."/>
            <person name="Oren A."/>
            <person name="Chaudhuri R.R."/>
            <person name="La Ragione R."/>
            <person name="Hildebrand F."/>
            <person name="Pallen M.J."/>
        </authorList>
    </citation>
    <scope>NUCLEOTIDE SEQUENCE</scope>
    <source>
        <strain evidence="10">USAMLcec2-132</strain>
    </source>
</reference>
<organism evidence="10 11">
    <name type="scientific">Candidatus Eisenbergiella merdavium</name>
    <dbReference type="NCBI Taxonomy" id="2838551"/>
    <lineage>
        <taxon>Bacteria</taxon>
        <taxon>Bacillati</taxon>
        <taxon>Bacillota</taxon>
        <taxon>Clostridia</taxon>
        <taxon>Lachnospirales</taxon>
        <taxon>Lachnospiraceae</taxon>
        <taxon>Eisenbergiella</taxon>
    </lineage>
</organism>
<dbReference type="EMBL" id="DWWS01000006">
    <property type="protein sequence ID" value="HJC22239.1"/>
    <property type="molecule type" value="Genomic_DNA"/>
</dbReference>
<dbReference type="AlphaFoldDB" id="A0A9D2ND28"/>
<comment type="caution">
    <text evidence="10">The sequence shown here is derived from an EMBL/GenBank/DDBJ whole genome shotgun (WGS) entry which is preliminary data.</text>
</comment>
<dbReference type="CDD" id="cd03258">
    <property type="entry name" value="ABC_MetN_methionine_transporter"/>
    <property type="match status" value="1"/>
</dbReference>
<dbReference type="Gene3D" id="3.30.70.260">
    <property type="match status" value="1"/>
</dbReference>
<keyword evidence="8" id="KW-0472">Membrane</keyword>
<dbReference type="GO" id="GO:0006865">
    <property type="term" value="P:amino acid transport"/>
    <property type="evidence" value="ECO:0007669"/>
    <property type="project" value="UniProtKB-KW"/>
</dbReference>
<dbReference type="InterPro" id="IPR041701">
    <property type="entry name" value="MetN_ABC"/>
</dbReference>
<dbReference type="SMART" id="SM00930">
    <property type="entry name" value="NIL"/>
    <property type="match status" value="1"/>
</dbReference>
<dbReference type="PANTHER" id="PTHR43166:SF30">
    <property type="entry name" value="METHIONINE IMPORT ATP-BINDING PROTEIN METN"/>
    <property type="match status" value="1"/>
</dbReference>
<dbReference type="Proteomes" id="UP000823891">
    <property type="component" value="Unassembled WGS sequence"/>
</dbReference>
<dbReference type="SUPFAM" id="SSF52540">
    <property type="entry name" value="P-loop containing nucleoside triphosphate hydrolases"/>
    <property type="match status" value="1"/>
</dbReference>
<dbReference type="SMART" id="SM00382">
    <property type="entry name" value="AAA"/>
    <property type="match status" value="1"/>
</dbReference>
<dbReference type="InterPro" id="IPR017871">
    <property type="entry name" value="ABC_transporter-like_CS"/>
</dbReference>
<name>A0A9D2ND28_9FIRM</name>
<evidence type="ECO:0000313" key="11">
    <source>
        <dbReference type="Proteomes" id="UP000823891"/>
    </source>
</evidence>
<evidence type="ECO:0000313" key="10">
    <source>
        <dbReference type="EMBL" id="HJC22239.1"/>
    </source>
</evidence>
<evidence type="ECO:0000256" key="1">
    <source>
        <dbReference type="ARBA" id="ARBA00005417"/>
    </source>
</evidence>
<dbReference type="InterPro" id="IPR045865">
    <property type="entry name" value="ACT-like_dom_sf"/>
</dbReference>
<keyword evidence="5 10" id="KW-0067">ATP-binding</keyword>
<dbReference type="GO" id="GO:0005524">
    <property type="term" value="F:ATP binding"/>
    <property type="evidence" value="ECO:0007669"/>
    <property type="project" value="UniProtKB-KW"/>
</dbReference>
<evidence type="ECO:0000256" key="4">
    <source>
        <dbReference type="ARBA" id="ARBA00022741"/>
    </source>
</evidence>
<keyword evidence="3" id="KW-1003">Cell membrane</keyword>
<dbReference type="Pfam" id="PF00005">
    <property type="entry name" value="ABC_tran"/>
    <property type="match status" value="1"/>
</dbReference>
<evidence type="ECO:0000256" key="5">
    <source>
        <dbReference type="ARBA" id="ARBA00022840"/>
    </source>
</evidence>
<dbReference type="InterPro" id="IPR003593">
    <property type="entry name" value="AAA+_ATPase"/>
</dbReference>
<accession>A0A9D2ND28</accession>
<dbReference type="FunFam" id="3.40.50.300:FF:000056">
    <property type="entry name" value="Cell division ATP-binding protein FtsE"/>
    <property type="match status" value="1"/>
</dbReference>
<keyword evidence="4" id="KW-0547">Nucleotide-binding</keyword>
<evidence type="ECO:0000259" key="9">
    <source>
        <dbReference type="PROSITE" id="PS50893"/>
    </source>
</evidence>
<evidence type="ECO:0000256" key="6">
    <source>
        <dbReference type="ARBA" id="ARBA00022967"/>
    </source>
</evidence>
<sequence length="352" mass="38953">MEASKTSQTPKTPIIQIRNVSKTFRTKDGEVEALKQISLDIQAGDIYGIIGMSGAGKSTLVRCLNFLEKPTEGTVVIDGTDLSACSDKELRKVRNGIAMIFQHFNLLMQRTVLDNVCFSLEILGMKKKDARQKAKELLKVVELEEKADAYPAQLSGGQKQRVAIARALAMDPRILLCDEATSALDPRTTRSILELLSRINREYGITIVIITHEMSVVQEICSHVAIIDGGSLVETGTVEEVFTSPKSKAARRLVFQGEKKTPIMTSKRCIRIVFTENSSFEPVIANMVLECRASVNILLADTQDVGGIARGQMVLQLPEDAQTAERMIQYLKDRKLTVEELDDYVGVDGYVE</sequence>
<evidence type="ECO:0000256" key="2">
    <source>
        <dbReference type="ARBA" id="ARBA00022448"/>
    </source>
</evidence>
<keyword evidence="7" id="KW-0029">Amino-acid transport</keyword>
<keyword evidence="2" id="KW-0813">Transport</keyword>
<dbReference type="Pfam" id="PF09383">
    <property type="entry name" value="NIL"/>
    <property type="match status" value="1"/>
</dbReference>
<dbReference type="PROSITE" id="PS00211">
    <property type="entry name" value="ABC_TRANSPORTER_1"/>
    <property type="match status" value="1"/>
</dbReference>
<dbReference type="PANTHER" id="PTHR43166">
    <property type="entry name" value="AMINO ACID IMPORT ATP-BINDING PROTEIN"/>
    <property type="match status" value="1"/>
</dbReference>
<proteinExistence type="inferred from homology"/>
<gene>
    <name evidence="10" type="ORF">H9761_00870</name>
</gene>
<dbReference type="InterPro" id="IPR003439">
    <property type="entry name" value="ABC_transporter-like_ATP-bd"/>
</dbReference>
<dbReference type="GO" id="GO:0005886">
    <property type="term" value="C:plasma membrane"/>
    <property type="evidence" value="ECO:0007669"/>
    <property type="project" value="UniProtKB-ARBA"/>
</dbReference>
<dbReference type="InterPro" id="IPR018449">
    <property type="entry name" value="NIL_domain"/>
</dbReference>